<dbReference type="FunCoup" id="A0A517S8P5">
    <property type="interactions" value="83"/>
</dbReference>
<gene>
    <name evidence="2" type="ORF">Pan44_05070</name>
</gene>
<accession>A0A517S8P5</accession>
<dbReference type="PANTHER" id="PTHR33990:SF1">
    <property type="entry name" value="PROTEIN YJDN"/>
    <property type="match status" value="1"/>
</dbReference>
<dbReference type="AlphaFoldDB" id="A0A517S8P5"/>
<dbReference type="Proteomes" id="UP000315700">
    <property type="component" value="Chromosome"/>
</dbReference>
<reference evidence="2 3" key="1">
    <citation type="submission" date="2019-02" db="EMBL/GenBank/DDBJ databases">
        <title>Deep-cultivation of Planctomycetes and their phenomic and genomic characterization uncovers novel biology.</title>
        <authorList>
            <person name="Wiegand S."/>
            <person name="Jogler M."/>
            <person name="Boedeker C."/>
            <person name="Pinto D."/>
            <person name="Vollmers J."/>
            <person name="Rivas-Marin E."/>
            <person name="Kohn T."/>
            <person name="Peeters S.H."/>
            <person name="Heuer A."/>
            <person name="Rast P."/>
            <person name="Oberbeckmann S."/>
            <person name="Bunk B."/>
            <person name="Jeske O."/>
            <person name="Meyerdierks A."/>
            <person name="Storesund J.E."/>
            <person name="Kallscheuer N."/>
            <person name="Luecker S."/>
            <person name="Lage O.M."/>
            <person name="Pohl T."/>
            <person name="Merkel B.J."/>
            <person name="Hornburger P."/>
            <person name="Mueller R.-W."/>
            <person name="Bruemmer F."/>
            <person name="Labrenz M."/>
            <person name="Spormann A.M."/>
            <person name="Op den Camp H."/>
            <person name="Overmann J."/>
            <person name="Amann R."/>
            <person name="Jetten M.S.M."/>
            <person name="Mascher T."/>
            <person name="Medema M.H."/>
            <person name="Devos D.P."/>
            <person name="Kaster A.-K."/>
            <person name="Ovreas L."/>
            <person name="Rohde M."/>
            <person name="Galperin M.Y."/>
            <person name="Jogler C."/>
        </authorList>
    </citation>
    <scope>NUCLEOTIDE SEQUENCE [LARGE SCALE GENOMIC DNA]</scope>
    <source>
        <strain evidence="2 3">Pan44</strain>
    </source>
</reference>
<dbReference type="Gene3D" id="3.10.180.10">
    <property type="entry name" value="2,3-Dihydroxybiphenyl 1,2-Dioxygenase, domain 1"/>
    <property type="match status" value="1"/>
</dbReference>
<proteinExistence type="predicted"/>
<dbReference type="SUPFAM" id="SSF54593">
    <property type="entry name" value="Glyoxalase/Bleomycin resistance protein/Dihydroxybiphenyl dioxygenase"/>
    <property type="match status" value="1"/>
</dbReference>
<dbReference type="InterPro" id="IPR028973">
    <property type="entry name" value="PhnB-like"/>
</dbReference>
<dbReference type="InterPro" id="IPR029068">
    <property type="entry name" value="Glyas_Bleomycin-R_OHBP_Dase"/>
</dbReference>
<dbReference type="CDD" id="cd06588">
    <property type="entry name" value="PhnB_like"/>
    <property type="match status" value="1"/>
</dbReference>
<dbReference type="EMBL" id="CP036271">
    <property type="protein sequence ID" value="QDT52495.1"/>
    <property type="molecule type" value="Genomic_DNA"/>
</dbReference>
<sequence length="151" mass="16637">MAAKATTDNLTVTPYLAFLGQTEEALAFYEKVLGAKVLFKMRFNESPEPCDPNMVPPGTEHKILHCEFQVGDSKLMATDGGCSDQTELKFQGITLTITTKTPEDAERIFHDLGVGGQVQMPMVKTFFSPKFGMVQDRFGVGWIVLAAMPNE</sequence>
<feature type="domain" description="PhnB-like" evidence="1">
    <location>
        <begin position="12"/>
        <end position="144"/>
    </location>
</feature>
<evidence type="ECO:0000259" key="1">
    <source>
        <dbReference type="Pfam" id="PF06983"/>
    </source>
</evidence>
<evidence type="ECO:0000313" key="2">
    <source>
        <dbReference type="EMBL" id="QDT52495.1"/>
    </source>
</evidence>
<dbReference type="KEGG" id="ccos:Pan44_05070"/>
<name>A0A517S8P5_9PLAN</name>
<dbReference type="InParanoid" id="A0A517S8P5"/>
<dbReference type="Pfam" id="PF06983">
    <property type="entry name" value="3-dmu-9_3-mt"/>
    <property type="match status" value="1"/>
</dbReference>
<dbReference type="PANTHER" id="PTHR33990">
    <property type="entry name" value="PROTEIN YJDN-RELATED"/>
    <property type="match status" value="1"/>
</dbReference>
<keyword evidence="3" id="KW-1185">Reference proteome</keyword>
<evidence type="ECO:0000313" key="3">
    <source>
        <dbReference type="Proteomes" id="UP000315700"/>
    </source>
</evidence>
<dbReference type="RefSeq" id="WP_197453777.1">
    <property type="nucleotide sequence ID" value="NZ_CP036271.1"/>
</dbReference>
<protein>
    <recommendedName>
        <fullName evidence="1">PhnB-like domain-containing protein</fullName>
    </recommendedName>
</protein>
<organism evidence="2 3">
    <name type="scientific">Caulifigura coniformis</name>
    <dbReference type="NCBI Taxonomy" id="2527983"/>
    <lineage>
        <taxon>Bacteria</taxon>
        <taxon>Pseudomonadati</taxon>
        <taxon>Planctomycetota</taxon>
        <taxon>Planctomycetia</taxon>
        <taxon>Planctomycetales</taxon>
        <taxon>Planctomycetaceae</taxon>
        <taxon>Caulifigura</taxon>
    </lineage>
</organism>